<dbReference type="PANTHER" id="PTHR31680:SF12">
    <property type="entry name" value="OS11G0587300 PROTEIN"/>
    <property type="match status" value="1"/>
</dbReference>
<keyword evidence="4" id="KW-1185">Reference proteome</keyword>
<feature type="compositionally biased region" description="Polar residues" evidence="1">
    <location>
        <begin position="220"/>
        <end position="242"/>
    </location>
</feature>
<dbReference type="InParanoid" id="A0A2R6PP33"/>
<feature type="region of interest" description="Disordered" evidence="1">
    <location>
        <begin position="220"/>
        <end position="287"/>
    </location>
</feature>
<feature type="compositionally biased region" description="Low complexity" evidence="1">
    <location>
        <begin position="479"/>
        <end position="490"/>
    </location>
</feature>
<dbReference type="FunCoup" id="A0A2R6PP33">
    <property type="interactions" value="668"/>
</dbReference>
<reference evidence="4" key="2">
    <citation type="journal article" date="2018" name="BMC Genomics">
        <title>A manually annotated Actinidia chinensis var. chinensis (kiwifruit) genome highlights the challenges associated with draft genomes and gene prediction in plants.</title>
        <authorList>
            <person name="Pilkington S.M."/>
            <person name="Crowhurst R."/>
            <person name="Hilario E."/>
            <person name="Nardozza S."/>
            <person name="Fraser L."/>
            <person name="Peng Y."/>
            <person name="Gunaseelan K."/>
            <person name="Simpson R."/>
            <person name="Tahir J."/>
            <person name="Deroles S.C."/>
            <person name="Templeton K."/>
            <person name="Luo Z."/>
            <person name="Davy M."/>
            <person name="Cheng C."/>
            <person name="McNeilage M."/>
            <person name="Scaglione D."/>
            <person name="Liu Y."/>
            <person name="Zhang Q."/>
            <person name="Datson P."/>
            <person name="De Silva N."/>
            <person name="Gardiner S.E."/>
            <person name="Bassett H."/>
            <person name="Chagne D."/>
            <person name="McCallum J."/>
            <person name="Dzierzon H."/>
            <person name="Deng C."/>
            <person name="Wang Y.Y."/>
            <person name="Barron L."/>
            <person name="Manako K."/>
            <person name="Bowen J."/>
            <person name="Foster T.M."/>
            <person name="Erridge Z.A."/>
            <person name="Tiffin H."/>
            <person name="Waite C.N."/>
            <person name="Davies K.M."/>
            <person name="Grierson E.P."/>
            <person name="Laing W.A."/>
            <person name="Kirk R."/>
            <person name="Chen X."/>
            <person name="Wood M."/>
            <person name="Montefiori M."/>
            <person name="Brummell D.A."/>
            <person name="Schwinn K.E."/>
            <person name="Catanach A."/>
            <person name="Fullerton C."/>
            <person name="Li D."/>
            <person name="Meiyalaghan S."/>
            <person name="Nieuwenhuizen N."/>
            <person name="Read N."/>
            <person name="Prakash R."/>
            <person name="Hunter D."/>
            <person name="Zhang H."/>
            <person name="McKenzie M."/>
            <person name="Knabel M."/>
            <person name="Harris A."/>
            <person name="Allan A.C."/>
            <person name="Gleave A."/>
            <person name="Chen A."/>
            <person name="Janssen B.J."/>
            <person name="Plunkett B."/>
            <person name="Ampomah-Dwamena C."/>
            <person name="Voogd C."/>
            <person name="Leif D."/>
            <person name="Lafferty D."/>
            <person name="Souleyre E.J.F."/>
            <person name="Varkonyi-Gasic E."/>
            <person name="Gambi F."/>
            <person name="Hanley J."/>
            <person name="Yao J.L."/>
            <person name="Cheung J."/>
            <person name="David K.M."/>
            <person name="Warren B."/>
            <person name="Marsh K."/>
            <person name="Snowden K.C."/>
            <person name="Lin-Wang K."/>
            <person name="Brian L."/>
            <person name="Martinez-Sanchez M."/>
            <person name="Wang M."/>
            <person name="Ileperuma N."/>
            <person name="Macnee N."/>
            <person name="Campin R."/>
            <person name="McAtee P."/>
            <person name="Drummond R.S.M."/>
            <person name="Espley R.V."/>
            <person name="Ireland H.S."/>
            <person name="Wu R."/>
            <person name="Atkinson R.G."/>
            <person name="Karunairetnam S."/>
            <person name="Bulley S."/>
            <person name="Chunkath S."/>
            <person name="Hanley Z."/>
            <person name="Storey R."/>
            <person name="Thrimawithana A.H."/>
            <person name="Thomson S."/>
            <person name="David C."/>
            <person name="Testolin R."/>
            <person name="Huang H."/>
            <person name="Hellens R.P."/>
            <person name="Schaffer R.J."/>
        </authorList>
    </citation>
    <scope>NUCLEOTIDE SEQUENCE [LARGE SCALE GENOMIC DNA]</scope>
    <source>
        <strain evidence="4">cv. Red5</strain>
    </source>
</reference>
<dbReference type="OrthoDB" id="1929599at2759"/>
<dbReference type="GO" id="GO:0051513">
    <property type="term" value="P:regulation of monopolar cell growth"/>
    <property type="evidence" value="ECO:0007669"/>
    <property type="project" value="InterPro"/>
</dbReference>
<feature type="compositionally biased region" description="Polar residues" evidence="1">
    <location>
        <begin position="402"/>
        <end position="413"/>
    </location>
</feature>
<dbReference type="OMA" id="APSEDIC"/>
<dbReference type="EMBL" id="NKQK01000023">
    <property type="protein sequence ID" value="PSR94828.1"/>
    <property type="molecule type" value="Genomic_DNA"/>
</dbReference>
<feature type="region of interest" description="Disordered" evidence="1">
    <location>
        <begin position="174"/>
        <end position="199"/>
    </location>
</feature>
<evidence type="ECO:0000313" key="4">
    <source>
        <dbReference type="Proteomes" id="UP000241394"/>
    </source>
</evidence>
<feature type="region of interest" description="Disordered" evidence="1">
    <location>
        <begin position="47"/>
        <end position="95"/>
    </location>
</feature>
<feature type="region of interest" description="Disordered" evidence="1">
    <location>
        <begin position="402"/>
        <end position="500"/>
    </location>
</feature>
<proteinExistence type="predicted"/>
<feature type="region of interest" description="Disordered" evidence="1">
    <location>
        <begin position="356"/>
        <end position="378"/>
    </location>
</feature>
<accession>A0A2R6PP33</accession>
<evidence type="ECO:0000259" key="2">
    <source>
        <dbReference type="Pfam" id="PF14309"/>
    </source>
</evidence>
<dbReference type="InterPro" id="IPR025486">
    <property type="entry name" value="DUF4378"/>
</dbReference>
<dbReference type="STRING" id="1590841.A0A2R6PP33"/>
<dbReference type="AlphaFoldDB" id="A0A2R6PP33"/>
<feature type="compositionally biased region" description="Basic and acidic residues" evidence="1">
    <location>
        <begin position="459"/>
        <end position="478"/>
    </location>
</feature>
<dbReference type="Pfam" id="PF14309">
    <property type="entry name" value="DUF4378"/>
    <property type="match status" value="1"/>
</dbReference>
<gene>
    <name evidence="3" type="ORF">CEY00_Acc25582</name>
</gene>
<sequence>MTTGILHDQKLEKQIEKQMGCMTGFFHLFDRHHILTGKRLTATERLPPAPTVVSTPEPEKSVGSPAISRELEKSNQTRAMTSPSPDRCKSSPVTEIRSRLPNVVAPANSTLPLPIFELKEGTRSSWKFYKDTPRLSLDSRAFTDAKGSLYPKEIRTNTDGDDQRRSTSVIARLMGLEPLSPHSNPEPVKKAELRRSASASRASSDLLQYRFIDGNNYQSKQQNQSHNVLPNNAATETTTASLNVRKADPREYATRNKKPESTKPSYRGGGASPWKSPQQLKREEFFPEPKKAVTICREIENRLKRRGIDDPSNDLESVKQILEILQLKGLLRSPSHEISHGNFGYESPIVVMRPSRPPGSPIIGRLRNDSPPPGFRTRAGVRRSLSYACECSPALPHCDRNIINQKVTRNSRSPTRRENNARSPNSPARRASPVHSPKLSQKRNGSNQTITTPSPRNRNPRDGIDPNEKTISVTEHESSAVSESSARSPAQTETEGGRSLLERCDKLLHSIAEMTATELQPSPVSVLDTSFDKDESSSHSPVMKRSIDFKDYMGESEEEVWSRTISPIQSYCDDESDDCNFVYISEILRVSNDLLDDSDTFILLEKKQYLKGNDTSEVSRLHRKLIFDTVTEIIHRNRKFPPWKVLSWSNSITGKPSLKQIWSEFQRIQERDSGAEDLFGMICGVLRRDLAGDAINRWGCCHVETSEAVLDIERLIFRDLVAEAIGDLAAFGGNSRASAPSRKLFF</sequence>
<evidence type="ECO:0000313" key="3">
    <source>
        <dbReference type="EMBL" id="PSR94828.1"/>
    </source>
</evidence>
<protein>
    <submittedName>
        <fullName evidence="3">Protein LONGIFOLIA like</fullName>
    </submittedName>
</protein>
<comment type="caution">
    <text evidence="3">The sequence shown here is derived from an EMBL/GenBank/DDBJ whole genome shotgun (WGS) entry which is preliminary data.</text>
</comment>
<reference evidence="3 4" key="1">
    <citation type="submission" date="2017-07" db="EMBL/GenBank/DDBJ databases">
        <title>An improved, manually edited Actinidia chinensis var. chinensis (kiwifruit) genome highlights the challenges associated with draft genomes and gene prediction in plants.</title>
        <authorList>
            <person name="Pilkington S."/>
            <person name="Crowhurst R."/>
            <person name="Hilario E."/>
            <person name="Nardozza S."/>
            <person name="Fraser L."/>
            <person name="Peng Y."/>
            <person name="Gunaseelan K."/>
            <person name="Simpson R."/>
            <person name="Tahir J."/>
            <person name="Deroles S."/>
            <person name="Templeton K."/>
            <person name="Luo Z."/>
            <person name="Davy M."/>
            <person name="Cheng C."/>
            <person name="Mcneilage M."/>
            <person name="Scaglione D."/>
            <person name="Liu Y."/>
            <person name="Zhang Q."/>
            <person name="Datson P."/>
            <person name="De Silva N."/>
            <person name="Gardiner S."/>
            <person name="Bassett H."/>
            <person name="Chagne D."/>
            <person name="Mccallum J."/>
            <person name="Dzierzon H."/>
            <person name="Deng C."/>
            <person name="Wang Y.-Y."/>
            <person name="Barron N."/>
            <person name="Manako K."/>
            <person name="Bowen J."/>
            <person name="Foster T."/>
            <person name="Erridge Z."/>
            <person name="Tiffin H."/>
            <person name="Waite C."/>
            <person name="Davies K."/>
            <person name="Grierson E."/>
            <person name="Laing W."/>
            <person name="Kirk R."/>
            <person name="Chen X."/>
            <person name="Wood M."/>
            <person name="Montefiori M."/>
            <person name="Brummell D."/>
            <person name="Schwinn K."/>
            <person name="Catanach A."/>
            <person name="Fullerton C."/>
            <person name="Li D."/>
            <person name="Meiyalaghan S."/>
            <person name="Nieuwenhuizen N."/>
            <person name="Read N."/>
            <person name="Prakash R."/>
            <person name="Hunter D."/>
            <person name="Zhang H."/>
            <person name="Mckenzie M."/>
            <person name="Knabel M."/>
            <person name="Harris A."/>
            <person name="Allan A."/>
            <person name="Chen A."/>
            <person name="Janssen B."/>
            <person name="Plunkett B."/>
            <person name="Dwamena C."/>
            <person name="Voogd C."/>
            <person name="Leif D."/>
            <person name="Lafferty D."/>
            <person name="Souleyre E."/>
            <person name="Varkonyi-Gasic E."/>
            <person name="Gambi F."/>
            <person name="Hanley J."/>
            <person name="Yao J.-L."/>
            <person name="Cheung J."/>
            <person name="David K."/>
            <person name="Warren B."/>
            <person name="Marsh K."/>
            <person name="Snowden K."/>
            <person name="Lin-Wang K."/>
            <person name="Brian L."/>
            <person name="Martinez-Sanchez M."/>
            <person name="Wang M."/>
            <person name="Ileperuma N."/>
            <person name="Macnee N."/>
            <person name="Campin R."/>
            <person name="Mcatee P."/>
            <person name="Drummond R."/>
            <person name="Espley R."/>
            <person name="Ireland H."/>
            <person name="Wu R."/>
            <person name="Atkinson R."/>
            <person name="Karunairetnam S."/>
            <person name="Bulley S."/>
            <person name="Chunkath S."/>
            <person name="Hanley Z."/>
            <person name="Storey R."/>
            <person name="Thrimawithana A."/>
            <person name="Thomson S."/>
            <person name="David C."/>
            <person name="Testolin R."/>
        </authorList>
    </citation>
    <scope>NUCLEOTIDE SEQUENCE [LARGE SCALE GENOMIC DNA]</scope>
    <source>
        <strain evidence="4">cv. Red5</strain>
        <tissue evidence="3">Young leaf</tissue>
    </source>
</reference>
<feature type="compositionally biased region" description="Polar residues" evidence="1">
    <location>
        <begin position="438"/>
        <end position="457"/>
    </location>
</feature>
<dbReference type="Proteomes" id="UP000241394">
    <property type="component" value="Chromosome LG23"/>
</dbReference>
<name>A0A2R6PP33_ACTCC</name>
<organism evidence="3 4">
    <name type="scientific">Actinidia chinensis var. chinensis</name>
    <name type="common">Chinese soft-hair kiwi</name>
    <dbReference type="NCBI Taxonomy" id="1590841"/>
    <lineage>
        <taxon>Eukaryota</taxon>
        <taxon>Viridiplantae</taxon>
        <taxon>Streptophyta</taxon>
        <taxon>Embryophyta</taxon>
        <taxon>Tracheophyta</taxon>
        <taxon>Spermatophyta</taxon>
        <taxon>Magnoliopsida</taxon>
        <taxon>eudicotyledons</taxon>
        <taxon>Gunneridae</taxon>
        <taxon>Pentapetalae</taxon>
        <taxon>asterids</taxon>
        <taxon>Ericales</taxon>
        <taxon>Actinidiaceae</taxon>
        <taxon>Actinidia</taxon>
    </lineage>
</organism>
<dbReference type="InterPro" id="IPR033334">
    <property type="entry name" value="LNG1/2"/>
</dbReference>
<evidence type="ECO:0000256" key="1">
    <source>
        <dbReference type="SAM" id="MobiDB-lite"/>
    </source>
</evidence>
<dbReference type="PANTHER" id="PTHR31680">
    <property type="entry name" value="LONGIFOLIA PROTEIN"/>
    <property type="match status" value="1"/>
</dbReference>
<feature type="compositionally biased region" description="Basic and acidic residues" evidence="1">
    <location>
        <begin position="245"/>
        <end position="261"/>
    </location>
</feature>
<feature type="domain" description="DUF4378" evidence="2">
    <location>
        <begin position="581"/>
        <end position="723"/>
    </location>
</feature>
<dbReference type="Gramene" id="PSR94828">
    <property type="protein sequence ID" value="PSR94828"/>
    <property type="gene ID" value="CEY00_Acc25582"/>
</dbReference>